<dbReference type="PANTHER" id="PTHR24379:SF121">
    <property type="entry name" value="C2H2-TYPE DOMAIN-CONTAINING PROTEIN"/>
    <property type="match status" value="1"/>
</dbReference>
<evidence type="ECO:0000313" key="7">
    <source>
        <dbReference type="EMBL" id="KAI0294629.1"/>
    </source>
</evidence>
<evidence type="ECO:0000313" key="8">
    <source>
        <dbReference type="Proteomes" id="UP001203297"/>
    </source>
</evidence>
<dbReference type="SMART" id="SM00355">
    <property type="entry name" value="ZnF_C2H2"/>
    <property type="match status" value="8"/>
</dbReference>
<accession>A0AAD4LXT0</accession>
<dbReference type="PANTHER" id="PTHR24379">
    <property type="entry name" value="KRAB AND ZINC FINGER DOMAIN-CONTAINING"/>
    <property type="match status" value="1"/>
</dbReference>
<feature type="domain" description="C2H2-type" evidence="6">
    <location>
        <begin position="102"/>
        <end position="126"/>
    </location>
</feature>
<dbReference type="Gene3D" id="3.30.160.60">
    <property type="entry name" value="Classic Zinc Finger"/>
    <property type="match status" value="2"/>
</dbReference>
<evidence type="ECO:0000256" key="4">
    <source>
        <dbReference type="ARBA" id="ARBA00022833"/>
    </source>
</evidence>
<evidence type="ECO:0000256" key="1">
    <source>
        <dbReference type="ARBA" id="ARBA00022723"/>
    </source>
</evidence>
<keyword evidence="3 5" id="KW-0863">Zinc-finger</keyword>
<dbReference type="PROSITE" id="PS50157">
    <property type="entry name" value="ZINC_FINGER_C2H2_2"/>
    <property type="match status" value="1"/>
</dbReference>
<dbReference type="Proteomes" id="UP001203297">
    <property type="component" value="Unassembled WGS sequence"/>
</dbReference>
<dbReference type="PROSITE" id="PS00028">
    <property type="entry name" value="ZINC_FINGER_C2H2_1"/>
    <property type="match status" value="3"/>
</dbReference>
<evidence type="ECO:0000259" key="6">
    <source>
        <dbReference type="PROSITE" id="PS50157"/>
    </source>
</evidence>
<evidence type="ECO:0000256" key="5">
    <source>
        <dbReference type="PROSITE-ProRule" id="PRU00042"/>
    </source>
</evidence>
<keyword evidence="8" id="KW-1185">Reference proteome</keyword>
<proteinExistence type="predicted"/>
<keyword evidence="2" id="KW-0677">Repeat</keyword>
<dbReference type="GO" id="GO:0008270">
    <property type="term" value="F:zinc ion binding"/>
    <property type="evidence" value="ECO:0007669"/>
    <property type="project" value="UniProtKB-KW"/>
</dbReference>
<dbReference type="Pfam" id="PF00096">
    <property type="entry name" value="zf-C2H2"/>
    <property type="match status" value="1"/>
</dbReference>
<evidence type="ECO:0000256" key="3">
    <source>
        <dbReference type="ARBA" id="ARBA00022771"/>
    </source>
</evidence>
<sequence length="292" mass="34351">MAYCDRCMRWFPHNRALEQHVEDSNFHWPCDDCDLDFKSYDSRKQHYIQSRNHHYCRECDRHFSFEEGRRTHMNAKHFYCENDDTLFNSYEGLQQHDREAHNYCTDCKRSFQNATNLWHHLNSKLHKLSSYSCPGSGCTRSFISAAALALHLESGTCPSGMTRIKLDRFTVRIDEKNYITNPRRLITGPDGGYQPPPTSRTWATDRSWNGWAYECFLCNNTYRALSALNQHLQSPRHQEKIYRCPKQDCRTEFVTLSGLCQHVEGGSCGVRMFQQVRDVMDKLTRRINVITI</sequence>
<comment type="caution">
    <text evidence="7">The sequence shown here is derived from an EMBL/GenBank/DDBJ whole genome shotgun (WGS) entry which is preliminary data.</text>
</comment>
<organism evidence="7 8">
    <name type="scientific">Multifurca ochricompacta</name>
    <dbReference type="NCBI Taxonomy" id="376703"/>
    <lineage>
        <taxon>Eukaryota</taxon>
        <taxon>Fungi</taxon>
        <taxon>Dikarya</taxon>
        <taxon>Basidiomycota</taxon>
        <taxon>Agaricomycotina</taxon>
        <taxon>Agaricomycetes</taxon>
        <taxon>Russulales</taxon>
        <taxon>Russulaceae</taxon>
        <taxon>Multifurca</taxon>
    </lineage>
</organism>
<dbReference type="EMBL" id="WTXG01000071">
    <property type="protein sequence ID" value="KAI0294629.1"/>
    <property type="molecule type" value="Genomic_DNA"/>
</dbReference>
<dbReference type="InterPro" id="IPR013087">
    <property type="entry name" value="Znf_C2H2_type"/>
</dbReference>
<dbReference type="AlphaFoldDB" id="A0AAD4LXT0"/>
<reference evidence="7" key="1">
    <citation type="journal article" date="2022" name="New Phytol.">
        <title>Evolutionary transition to the ectomycorrhizal habit in the genomes of a hyperdiverse lineage of mushroom-forming fungi.</title>
        <authorList>
            <person name="Looney B."/>
            <person name="Miyauchi S."/>
            <person name="Morin E."/>
            <person name="Drula E."/>
            <person name="Courty P.E."/>
            <person name="Kohler A."/>
            <person name="Kuo A."/>
            <person name="LaButti K."/>
            <person name="Pangilinan J."/>
            <person name="Lipzen A."/>
            <person name="Riley R."/>
            <person name="Andreopoulos W."/>
            <person name="He G."/>
            <person name="Johnson J."/>
            <person name="Nolan M."/>
            <person name="Tritt A."/>
            <person name="Barry K.W."/>
            <person name="Grigoriev I.V."/>
            <person name="Nagy L.G."/>
            <person name="Hibbett D."/>
            <person name="Henrissat B."/>
            <person name="Matheny P.B."/>
            <person name="Labbe J."/>
            <person name="Martin F.M."/>
        </authorList>
    </citation>
    <scope>NUCLEOTIDE SEQUENCE</scope>
    <source>
        <strain evidence="7">BPL690</strain>
    </source>
</reference>
<protein>
    <recommendedName>
        <fullName evidence="6">C2H2-type domain-containing protein</fullName>
    </recommendedName>
</protein>
<keyword evidence="4" id="KW-0862">Zinc</keyword>
<name>A0AAD4LXT0_9AGAM</name>
<evidence type="ECO:0000256" key="2">
    <source>
        <dbReference type="ARBA" id="ARBA00022737"/>
    </source>
</evidence>
<gene>
    <name evidence="7" type="ORF">B0F90DRAFT_1755958</name>
</gene>
<keyword evidence="1" id="KW-0479">Metal-binding</keyword>
<dbReference type="Pfam" id="PF12874">
    <property type="entry name" value="zf-met"/>
    <property type="match status" value="1"/>
</dbReference>